<keyword evidence="4" id="KW-1185">Reference proteome</keyword>
<protein>
    <submittedName>
        <fullName evidence="3">Uncharacterized protein</fullName>
    </submittedName>
</protein>
<evidence type="ECO:0000256" key="2">
    <source>
        <dbReference type="SAM" id="SignalP"/>
    </source>
</evidence>
<organism evidence="3 4">
    <name type="scientific">Mya arenaria</name>
    <name type="common">Soft-shell clam</name>
    <dbReference type="NCBI Taxonomy" id="6604"/>
    <lineage>
        <taxon>Eukaryota</taxon>
        <taxon>Metazoa</taxon>
        <taxon>Spiralia</taxon>
        <taxon>Lophotrochozoa</taxon>
        <taxon>Mollusca</taxon>
        <taxon>Bivalvia</taxon>
        <taxon>Autobranchia</taxon>
        <taxon>Heteroconchia</taxon>
        <taxon>Euheterodonta</taxon>
        <taxon>Imparidentia</taxon>
        <taxon>Neoheterodontei</taxon>
        <taxon>Myida</taxon>
        <taxon>Myoidea</taxon>
        <taxon>Myidae</taxon>
        <taxon>Mya</taxon>
    </lineage>
</organism>
<name>A0ABY7EY02_MYAAR</name>
<evidence type="ECO:0000313" key="4">
    <source>
        <dbReference type="Proteomes" id="UP001164746"/>
    </source>
</evidence>
<dbReference type="EMBL" id="CP111020">
    <property type="protein sequence ID" value="WAR14818.1"/>
    <property type="molecule type" value="Genomic_DNA"/>
</dbReference>
<dbReference type="Proteomes" id="UP001164746">
    <property type="component" value="Chromosome 9"/>
</dbReference>
<feature type="signal peptide" evidence="2">
    <location>
        <begin position="1"/>
        <end position="20"/>
    </location>
</feature>
<keyword evidence="1 2" id="KW-0732">Signal</keyword>
<dbReference type="PANTHER" id="PTHR33562">
    <property type="entry name" value="ATILLA, ISOFORM B-RELATED-RELATED"/>
    <property type="match status" value="1"/>
</dbReference>
<sequence length="121" mass="12844">MTSSVVVLFLIGAVVLLADGQTDAIECYVCGLSFACNDNPDLAHTDVTTLTGCQSCSKIKINGFVTRECLLTAHAESCSEIDLLSTHTCYCSTNLCNSASHVTVSRAIALVLAFVAMLFRC</sequence>
<accession>A0ABY7EY02</accession>
<dbReference type="PANTHER" id="PTHR33562:SF28">
    <property type="entry name" value="PROTEIN QUIVER"/>
    <property type="match status" value="1"/>
</dbReference>
<gene>
    <name evidence="3" type="ORF">MAR_004923</name>
</gene>
<evidence type="ECO:0000313" key="3">
    <source>
        <dbReference type="EMBL" id="WAR14818.1"/>
    </source>
</evidence>
<evidence type="ECO:0000256" key="1">
    <source>
        <dbReference type="ARBA" id="ARBA00022729"/>
    </source>
</evidence>
<feature type="chain" id="PRO_5046880427" evidence="2">
    <location>
        <begin position="21"/>
        <end position="121"/>
    </location>
</feature>
<dbReference type="InterPro" id="IPR050975">
    <property type="entry name" value="Sleep_regulator"/>
</dbReference>
<proteinExistence type="predicted"/>
<reference evidence="3" key="1">
    <citation type="submission" date="2022-11" db="EMBL/GenBank/DDBJ databases">
        <title>Centuries of genome instability and evolution in soft-shell clam transmissible cancer (bioRxiv).</title>
        <authorList>
            <person name="Hart S.F.M."/>
            <person name="Yonemitsu M.A."/>
            <person name="Giersch R.M."/>
            <person name="Beal B.F."/>
            <person name="Arriagada G."/>
            <person name="Davis B.W."/>
            <person name="Ostrander E.A."/>
            <person name="Goff S.P."/>
            <person name="Metzger M.J."/>
        </authorList>
    </citation>
    <scope>NUCLEOTIDE SEQUENCE</scope>
    <source>
        <strain evidence="3">MELC-2E11</strain>
        <tissue evidence="3">Siphon/mantle</tissue>
    </source>
</reference>